<keyword evidence="3" id="KW-0173">Coenzyme A biosynthesis</keyword>
<dbReference type="SUPFAM" id="SSF52540">
    <property type="entry name" value="P-loop containing nucleoside triphosphate hydrolases"/>
    <property type="match status" value="1"/>
</dbReference>
<keyword evidence="2 3" id="KW-0067">ATP-binding</keyword>
<comment type="function">
    <text evidence="3">Catalyzes the phosphorylation of the 3'-hydroxyl group of dephosphocoenzyme A to form coenzyme A.</text>
</comment>
<comment type="subcellular location">
    <subcellularLocation>
        <location evidence="3">Cytoplasm</location>
    </subcellularLocation>
</comment>
<evidence type="ECO:0000256" key="1">
    <source>
        <dbReference type="ARBA" id="ARBA00022741"/>
    </source>
</evidence>
<dbReference type="PROSITE" id="PS51219">
    <property type="entry name" value="DPCK"/>
    <property type="match status" value="1"/>
</dbReference>
<comment type="pathway">
    <text evidence="3">Cofactor biosynthesis; coenzyme A biosynthesis; CoA from (R)-pantothenate: step 5/5.</text>
</comment>
<comment type="similarity">
    <text evidence="3">Belongs to the CoaE family.</text>
</comment>
<dbReference type="InterPro" id="IPR027417">
    <property type="entry name" value="P-loop_NTPase"/>
</dbReference>
<evidence type="ECO:0000313" key="5">
    <source>
        <dbReference type="EMBL" id="MBD5807200.1"/>
    </source>
</evidence>
<dbReference type="NCBIfam" id="TIGR00152">
    <property type="entry name" value="dephospho-CoA kinase"/>
    <property type="match status" value="1"/>
</dbReference>
<keyword evidence="1 3" id="KW-0547">Nucleotide-binding</keyword>
<keyword evidence="3 5" id="KW-0808">Transferase</keyword>
<name>A0ABR8P913_9LACO</name>
<sequence>MTKIIGLTGGIATGKTTVSTILRQAGIPVIDADQVARRVQMPDSIGLTRIVKAFGPDVLLPTGDLNRPALAKIVFNDQQARQKLNDILQPLIWDEIFAQVTALKKQQIPLIVLDVPLLFEQHYDEECDQVVVVYTTPQIQLERLMARDHSSEKAARARIAAQMPLTTKIARADYQINNDGDQVALQKQVASLINQLKSK</sequence>
<dbReference type="HAMAP" id="MF_00376">
    <property type="entry name" value="Dephospho_CoA_kinase"/>
    <property type="match status" value="1"/>
</dbReference>
<dbReference type="InterPro" id="IPR001977">
    <property type="entry name" value="Depp_CoAkinase"/>
</dbReference>
<dbReference type="EMBL" id="QORN01000037">
    <property type="protein sequence ID" value="MBD5807200.1"/>
    <property type="molecule type" value="Genomic_DNA"/>
</dbReference>
<keyword evidence="3 5" id="KW-0418">Kinase</keyword>
<dbReference type="Gene3D" id="3.40.50.300">
    <property type="entry name" value="P-loop containing nucleotide triphosphate hydrolases"/>
    <property type="match status" value="1"/>
</dbReference>
<dbReference type="Pfam" id="PF01121">
    <property type="entry name" value="CoaE"/>
    <property type="match status" value="1"/>
</dbReference>
<proteinExistence type="inferred from homology"/>
<evidence type="ECO:0000256" key="2">
    <source>
        <dbReference type="ARBA" id="ARBA00022840"/>
    </source>
</evidence>
<protein>
    <recommendedName>
        <fullName evidence="3 4">Dephospho-CoA kinase</fullName>
        <ecNumber evidence="3 4">2.7.1.24</ecNumber>
    </recommendedName>
    <alternativeName>
        <fullName evidence="3">Dephosphocoenzyme A kinase</fullName>
    </alternativeName>
</protein>
<organism evidence="5 6">
    <name type="scientific">Limosilactobacillus walteri</name>
    <dbReference type="NCBI Taxonomy" id="2268022"/>
    <lineage>
        <taxon>Bacteria</taxon>
        <taxon>Bacillati</taxon>
        <taxon>Bacillota</taxon>
        <taxon>Bacilli</taxon>
        <taxon>Lactobacillales</taxon>
        <taxon>Lactobacillaceae</taxon>
        <taxon>Limosilactobacillus</taxon>
    </lineage>
</organism>
<evidence type="ECO:0000256" key="3">
    <source>
        <dbReference type="HAMAP-Rule" id="MF_00376"/>
    </source>
</evidence>
<gene>
    <name evidence="3" type="primary">coaE</name>
    <name evidence="5" type="ORF">DTK66_08845</name>
</gene>
<dbReference type="GO" id="GO:0004140">
    <property type="term" value="F:dephospho-CoA kinase activity"/>
    <property type="evidence" value="ECO:0007669"/>
    <property type="project" value="UniProtKB-EC"/>
</dbReference>
<dbReference type="RefSeq" id="WP_191668434.1">
    <property type="nucleotide sequence ID" value="NZ_QORN01000037.1"/>
</dbReference>
<evidence type="ECO:0000256" key="4">
    <source>
        <dbReference type="NCBIfam" id="TIGR00152"/>
    </source>
</evidence>
<dbReference type="PANTHER" id="PTHR10695:SF46">
    <property type="entry name" value="BIFUNCTIONAL COENZYME A SYNTHASE-RELATED"/>
    <property type="match status" value="1"/>
</dbReference>
<keyword evidence="3" id="KW-0963">Cytoplasm</keyword>
<evidence type="ECO:0000313" key="6">
    <source>
        <dbReference type="Proteomes" id="UP000704341"/>
    </source>
</evidence>
<comment type="caution">
    <text evidence="5">The sequence shown here is derived from an EMBL/GenBank/DDBJ whole genome shotgun (WGS) entry which is preliminary data.</text>
</comment>
<feature type="binding site" evidence="3">
    <location>
        <begin position="12"/>
        <end position="17"/>
    </location>
    <ligand>
        <name>ATP</name>
        <dbReference type="ChEBI" id="CHEBI:30616"/>
    </ligand>
</feature>
<keyword evidence="6" id="KW-1185">Reference proteome</keyword>
<accession>A0ABR8P913</accession>
<comment type="catalytic activity">
    <reaction evidence="3">
        <text>3'-dephospho-CoA + ATP = ADP + CoA + H(+)</text>
        <dbReference type="Rhea" id="RHEA:18245"/>
        <dbReference type="ChEBI" id="CHEBI:15378"/>
        <dbReference type="ChEBI" id="CHEBI:30616"/>
        <dbReference type="ChEBI" id="CHEBI:57287"/>
        <dbReference type="ChEBI" id="CHEBI:57328"/>
        <dbReference type="ChEBI" id="CHEBI:456216"/>
        <dbReference type="EC" id="2.7.1.24"/>
    </reaction>
</comment>
<dbReference type="Proteomes" id="UP000704341">
    <property type="component" value="Unassembled WGS sequence"/>
</dbReference>
<dbReference type="EC" id="2.7.1.24" evidence="3 4"/>
<dbReference type="PANTHER" id="PTHR10695">
    <property type="entry name" value="DEPHOSPHO-COA KINASE-RELATED"/>
    <property type="match status" value="1"/>
</dbReference>
<dbReference type="CDD" id="cd02022">
    <property type="entry name" value="DPCK"/>
    <property type="match status" value="1"/>
</dbReference>
<reference evidence="5 6" key="1">
    <citation type="submission" date="2018-07" db="EMBL/GenBank/DDBJ databases">
        <title>Phylogenomic Insights into understanding Host Adaptation of Lactobacillus reuteri by a novel species, Lactobacillus spp. M31.</title>
        <authorList>
            <person name="Sharma S."/>
            <person name="Patil P."/>
            <person name="Korpole S."/>
            <person name="Patil P.B."/>
        </authorList>
    </citation>
    <scope>NUCLEOTIDE SEQUENCE [LARGE SCALE GENOMIC DNA]</scope>
    <source>
        <strain evidence="5 6">M31</strain>
    </source>
</reference>